<dbReference type="GO" id="GO:0031072">
    <property type="term" value="F:heat shock protein binding"/>
    <property type="evidence" value="ECO:0007669"/>
    <property type="project" value="TreeGrafter"/>
</dbReference>
<dbReference type="RefSeq" id="XP_013242899.1">
    <property type="nucleotide sequence ID" value="XM_013387445.1"/>
</dbReference>
<dbReference type="GO" id="GO:0005634">
    <property type="term" value="C:nucleus"/>
    <property type="evidence" value="ECO:0007669"/>
    <property type="project" value="TreeGrafter"/>
</dbReference>
<feature type="compositionally biased region" description="Basic residues" evidence="1">
    <location>
        <begin position="395"/>
        <end position="410"/>
    </location>
</feature>
<dbReference type="InterPro" id="IPR036869">
    <property type="entry name" value="J_dom_sf"/>
</dbReference>
<dbReference type="PANTHER" id="PTHR44144:SF1">
    <property type="entry name" value="DNAJ HOMOLOG SUBFAMILY C MEMBER 9"/>
    <property type="match status" value="1"/>
</dbReference>
<evidence type="ECO:0000313" key="3">
    <source>
        <dbReference type="EMBL" id="KDN44725.1"/>
    </source>
</evidence>
<evidence type="ECO:0000256" key="1">
    <source>
        <dbReference type="SAM" id="MobiDB-lite"/>
    </source>
</evidence>
<dbReference type="InterPro" id="IPR056453">
    <property type="entry name" value="HTH_DNAJC9"/>
</dbReference>
<dbReference type="STRING" id="1037660.A0A066W1Q5"/>
<dbReference type="EMBL" id="JMSN01000048">
    <property type="protein sequence ID" value="KDN44725.1"/>
    <property type="molecule type" value="Genomic_DNA"/>
</dbReference>
<proteinExistence type="predicted"/>
<feature type="region of interest" description="Disordered" evidence="1">
    <location>
        <begin position="246"/>
        <end position="311"/>
    </location>
</feature>
<dbReference type="InParanoid" id="A0A066W1Q5"/>
<name>A0A066W1Q5_TILAU</name>
<comment type="caution">
    <text evidence="3">The sequence shown here is derived from an EMBL/GenBank/DDBJ whole genome shotgun (WGS) entry which is preliminary data.</text>
</comment>
<dbReference type="Pfam" id="PF00226">
    <property type="entry name" value="DnaJ"/>
    <property type="match status" value="1"/>
</dbReference>
<dbReference type="OrthoDB" id="110024at2759"/>
<dbReference type="GO" id="GO:0005737">
    <property type="term" value="C:cytoplasm"/>
    <property type="evidence" value="ECO:0007669"/>
    <property type="project" value="TreeGrafter"/>
</dbReference>
<dbReference type="InterPro" id="IPR052594">
    <property type="entry name" value="J_domain-containing_protein"/>
</dbReference>
<feature type="compositionally biased region" description="Basic residues" evidence="1">
    <location>
        <begin position="288"/>
        <end position="298"/>
    </location>
</feature>
<sequence length="410" mass="43999">MNDQADPALQFFPDGKVDLYGVLGVAAGASAEELKKAYRKLALRFHPDKVLSLSSSSNAAASSSNSAPTTAEEASRKFQQLGFAYAVLSSPARRSRYDQTGRTDESLFAGMGDDGAFDWNEYFKEMWTGQVSGKALEEFKKKYQGSDEEKADLYSAYNDAAGSLEAIFTLVPCSEILSDEERFVKLVEAAINVGELKRLPSWDAEVKDKKKRRALREKARKEASEAERYARELGVWDDLFGKGAKGGANGKGAKVSDADADEDEEGEREGHEEGDEDGEQASNPKTNLKGKNKAKSKGKNASSQANGAAEGDDGIAGLAALIRNRQASRQNGLDNLIARMEADVAQGKSGKRGNKKASSDSAKGSNNALPTDKEFEALQSKMFGNKNGSEGSSGQKRKAAGSSGSKKRSK</sequence>
<evidence type="ECO:0000259" key="2">
    <source>
        <dbReference type="PROSITE" id="PS50076"/>
    </source>
</evidence>
<dbReference type="SUPFAM" id="SSF46565">
    <property type="entry name" value="Chaperone J-domain"/>
    <property type="match status" value="1"/>
</dbReference>
<gene>
    <name evidence="3" type="ORF">K437DRAFT_274436</name>
</gene>
<protein>
    <submittedName>
        <fullName evidence="3">DnaJ-domain-containing protein</fullName>
    </submittedName>
</protein>
<dbReference type="FunCoup" id="A0A066W1Q5">
    <property type="interactions" value="602"/>
</dbReference>
<feature type="compositionally biased region" description="Polar residues" evidence="1">
    <location>
        <begin position="359"/>
        <end position="369"/>
    </location>
</feature>
<dbReference type="AlphaFoldDB" id="A0A066W1Q5"/>
<feature type="compositionally biased region" description="Acidic residues" evidence="1">
    <location>
        <begin position="258"/>
        <end position="279"/>
    </location>
</feature>
<dbReference type="PANTHER" id="PTHR44144">
    <property type="entry name" value="DNAJ HOMOLOG SUBFAMILY C MEMBER 9"/>
    <property type="match status" value="1"/>
</dbReference>
<dbReference type="Pfam" id="PF23302">
    <property type="entry name" value="HTH_DNAJC9"/>
    <property type="match status" value="1"/>
</dbReference>
<dbReference type="PROSITE" id="PS50076">
    <property type="entry name" value="DNAJ_2"/>
    <property type="match status" value="1"/>
</dbReference>
<dbReference type="HOGENOM" id="CLU_055868_0_0_1"/>
<feature type="domain" description="J" evidence="2">
    <location>
        <begin position="18"/>
        <end position="101"/>
    </location>
</feature>
<feature type="region of interest" description="Disordered" evidence="1">
    <location>
        <begin position="344"/>
        <end position="410"/>
    </location>
</feature>
<dbReference type="GeneID" id="25266529"/>
<dbReference type="PRINTS" id="PR00625">
    <property type="entry name" value="JDOMAIN"/>
</dbReference>
<dbReference type="CDD" id="cd06257">
    <property type="entry name" value="DnaJ"/>
    <property type="match status" value="1"/>
</dbReference>
<reference evidence="3 4" key="1">
    <citation type="submission" date="2014-05" db="EMBL/GenBank/DDBJ databases">
        <title>Draft genome sequence of a rare smut relative, Tilletiaria anomala UBC 951.</title>
        <authorList>
            <consortium name="DOE Joint Genome Institute"/>
            <person name="Toome M."/>
            <person name="Kuo A."/>
            <person name="Henrissat B."/>
            <person name="Lipzen A."/>
            <person name="Tritt A."/>
            <person name="Yoshinaga Y."/>
            <person name="Zane M."/>
            <person name="Barry K."/>
            <person name="Grigoriev I.V."/>
            <person name="Spatafora J.W."/>
            <person name="Aimea M.C."/>
        </authorList>
    </citation>
    <scope>NUCLEOTIDE SEQUENCE [LARGE SCALE GENOMIC DNA]</scope>
    <source>
        <strain evidence="3 4">UBC 951</strain>
    </source>
</reference>
<dbReference type="Proteomes" id="UP000027361">
    <property type="component" value="Unassembled WGS sequence"/>
</dbReference>
<dbReference type="InterPro" id="IPR001623">
    <property type="entry name" value="DnaJ_domain"/>
</dbReference>
<keyword evidence="4" id="KW-1185">Reference proteome</keyword>
<evidence type="ECO:0000313" key="4">
    <source>
        <dbReference type="Proteomes" id="UP000027361"/>
    </source>
</evidence>
<dbReference type="SMART" id="SM00271">
    <property type="entry name" value="DnaJ"/>
    <property type="match status" value="1"/>
</dbReference>
<dbReference type="Gene3D" id="1.10.287.110">
    <property type="entry name" value="DnaJ domain"/>
    <property type="match status" value="1"/>
</dbReference>
<accession>A0A066W1Q5</accession>
<organism evidence="3 4">
    <name type="scientific">Tilletiaria anomala (strain ATCC 24038 / CBS 436.72 / UBC 951)</name>
    <dbReference type="NCBI Taxonomy" id="1037660"/>
    <lineage>
        <taxon>Eukaryota</taxon>
        <taxon>Fungi</taxon>
        <taxon>Dikarya</taxon>
        <taxon>Basidiomycota</taxon>
        <taxon>Ustilaginomycotina</taxon>
        <taxon>Exobasidiomycetes</taxon>
        <taxon>Georgefischeriales</taxon>
        <taxon>Tilletiariaceae</taxon>
        <taxon>Tilletiaria</taxon>
    </lineage>
</organism>